<proteinExistence type="predicted"/>
<dbReference type="EMBL" id="KZ451963">
    <property type="protein sequence ID" value="PKA57591.1"/>
    <property type="molecule type" value="Genomic_DNA"/>
</dbReference>
<keyword evidence="3" id="KW-1185">Reference proteome</keyword>
<feature type="transmembrane region" description="Helical" evidence="1">
    <location>
        <begin position="43"/>
        <end position="69"/>
    </location>
</feature>
<feature type="transmembrane region" description="Helical" evidence="1">
    <location>
        <begin position="115"/>
        <end position="138"/>
    </location>
</feature>
<gene>
    <name evidence="2" type="ORF">AXF42_Ash018566</name>
</gene>
<accession>A0A2I0APW2</accession>
<evidence type="ECO:0000313" key="3">
    <source>
        <dbReference type="Proteomes" id="UP000236161"/>
    </source>
</evidence>
<dbReference type="Proteomes" id="UP000236161">
    <property type="component" value="Unassembled WGS sequence"/>
</dbReference>
<sequence>MAAFSFTAMAATFSSTASSKPTFTLWQTLAEALRLLRQSCSLSLPLLFFSILSSSLLFLSNFLSVAPIATDLFANLRPFLAGGPQPPFPAGPDLRHLLVAIFDDLRRLVITQTPFFLAALLHSLLLLIAAVHIFSAAYCGQPLTVESLLKKIKTRWYQTLITQLYIILLTIGLTIISTAGIADVLIIWGESPSTARIAGILLASTVALYAYLRTRWSMSQVITVVEKKETYGIGALSWAVELYVGNARRGTMLTVLDLAVSGGIAAAQLIAVASADADEDKQIKISAVMVAADATWSLFMAAVYTVFYYECRKSFGLAVVEEEDDEILPEDTSLQVFVLRYFSQRRLVQVFAFHHSVITTSSSSSSSSSLLPGKAISPSSAMAKELGVLGILRESSLALLINAKLILPTAFFLLIPLKLLQNNVPRLNPPLSLNLTSAASLIAPSLGLPKPKKFVLTLTPLGLVFSNLISSSNIYLSVLACTGSHFGLSEIVAKIKRTWRWLALTLLQTNLITHIFGILWSVVEALTNSMTTNEDSDFLLLGGLLVFIGAAGLMLYLVLLTKVSEVVAVMEEGCYGLDALARANELMRRRKLKLFLLTGLLSVMAKGVDVLAGILVRGGGGERRRSAAVAAEVARRLPVWVIGTLIGIFRSVVLGVYYLECKKGVGRRRSRLREGGSWFERASGFEKADAAINAS</sequence>
<feature type="transmembrane region" description="Helical" evidence="1">
    <location>
        <begin position="594"/>
        <end position="617"/>
    </location>
</feature>
<keyword evidence="1" id="KW-1133">Transmembrane helix</keyword>
<feature type="transmembrane region" description="Helical" evidence="1">
    <location>
        <begin position="285"/>
        <end position="307"/>
    </location>
</feature>
<reference evidence="2 3" key="1">
    <citation type="journal article" date="2017" name="Nature">
        <title>The Apostasia genome and the evolution of orchids.</title>
        <authorList>
            <person name="Zhang G.Q."/>
            <person name="Liu K.W."/>
            <person name="Li Z."/>
            <person name="Lohaus R."/>
            <person name="Hsiao Y.Y."/>
            <person name="Niu S.C."/>
            <person name="Wang J.Y."/>
            <person name="Lin Y.C."/>
            <person name="Xu Q."/>
            <person name="Chen L.J."/>
            <person name="Yoshida K."/>
            <person name="Fujiwara S."/>
            <person name="Wang Z.W."/>
            <person name="Zhang Y.Q."/>
            <person name="Mitsuda N."/>
            <person name="Wang M."/>
            <person name="Liu G.H."/>
            <person name="Pecoraro L."/>
            <person name="Huang H.X."/>
            <person name="Xiao X.J."/>
            <person name="Lin M."/>
            <person name="Wu X.Y."/>
            <person name="Wu W.L."/>
            <person name="Chen Y.Y."/>
            <person name="Chang S.B."/>
            <person name="Sakamoto S."/>
            <person name="Ohme-Takagi M."/>
            <person name="Yagi M."/>
            <person name="Zeng S.J."/>
            <person name="Shen C.Y."/>
            <person name="Yeh C.M."/>
            <person name="Luo Y.B."/>
            <person name="Tsai W.C."/>
            <person name="Van de Peer Y."/>
            <person name="Liu Z.J."/>
        </authorList>
    </citation>
    <scope>NUCLEOTIDE SEQUENCE [LARGE SCALE GENOMIC DNA]</scope>
    <source>
        <strain evidence="3">cv. Shenzhen</strain>
        <tissue evidence="2">Stem</tissue>
    </source>
</reference>
<feature type="transmembrane region" description="Helical" evidence="1">
    <location>
        <begin position="538"/>
        <end position="560"/>
    </location>
</feature>
<keyword evidence="1" id="KW-0812">Transmembrane</keyword>
<feature type="transmembrane region" description="Helical" evidence="1">
    <location>
        <begin position="252"/>
        <end position="273"/>
    </location>
</feature>
<dbReference type="PANTHER" id="PTHR33133:SF1">
    <property type="entry name" value="EXPRESSED PROTEIN-RELATED"/>
    <property type="match status" value="1"/>
</dbReference>
<feature type="transmembrane region" description="Helical" evidence="1">
    <location>
        <begin position="637"/>
        <end position="659"/>
    </location>
</feature>
<feature type="transmembrane region" description="Helical" evidence="1">
    <location>
        <begin position="501"/>
        <end position="523"/>
    </location>
</feature>
<organism evidence="2 3">
    <name type="scientific">Apostasia shenzhenica</name>
    <dbReference type="NCBI Taxonomy" id="1088818"/>
    <lineage>
        <taxon>Eukaryota</taxon>
        <taxon>Viridiplantae</taxon>
        <taxon>Streptophyta</taxon>
        <taxon>Embryophyta</taxon>
        <taxon>Tracheophyta</taxon>
        <taxon>Spermatophyta</taxon>
        <taxon>Magnoliopsida</taxon>
        <taxon>Liliopsida</taxon>
        <taxon>Asparagales</taxon>
        <taxon>Orchidaceae</taxon>
        <taxon>Apostasioideae</taxon>
        <taxon>Apostasia</taxon>
    </lineage>
</organism>
<evidence type="ECO:0000313" key="2">
    <source>
        <dbReference type="EMBL" id="PKA57591.1"/>
    </source>
</evidence>
<dbReference type="AlphaFoldDB" id="A0A2I0APW2"/>
<evidence type="ECO:0000256" key="1">
    <source>
        <dbReference type="SAM" id="Phobius"/>
    </source>
</evidence>
<protein>
    <submittedName>
        <fullName evidence="2">Uncharacterized protein</fullName>
    </submittedName>
</protein>
<feature type="transmembrane region" description="Helical" evidence="1">
    <location>
        <begin position="164"/>
        <end position="188"/>
    </location>
</feature>
<dbReference type="OrthoDB" id="777403at2759"/>
<feature type="transmembrane region" description="Helical" evidence="1">
    <location>
        <begin position="195"/>
        <end position="212"/>
    </location>
</feature>
<name>A0A2I0APW2_9ASPA</name>
<dbReference type="PANTHER" id="PTHR33133">
    <property type="entry name" value="OS08G0107100 PROTEIN-RELATED"/>
    <property type="match status" value="1"/>
</dbReference>
<keyword evidence="1" id="KW-0472">Membrane</keyword>
<feature type="transmembrane region" description="Helical" evidence="1">
    <location>
        <begin position="397"/>
        <end position="419"/>
    </location>
</feature>